<evidence type="ECO:0000256" key="2">
    <source>
        <dbReference type="SAM" id="MobiDB-lite"/>
    </source>
</evidence>
<dbReference type="InterPro" id="IPR027417">
    <property type="entry name" value="P-loop_NTPase"/>
</dbReference>
<dbReference type="OrthoDB" id="3266532at2759"/>
<dbReference type="Gene3D" id="3.40.50.300">
    <property type="entry name" value="P-loop containing nucleotide triphosphate hydrolases"/>
    <property type="match status" value="1"/>
</dbReference>
<reference evidence="4 5" key="1">
    <citation type="journal article" date="2020" name="ISME J.">
        <title>Uncovering the hidden diversity of litter-decomposition mechanisms in mushroom-forming fungi.</title>
        <authorList>
            <person name="Floudas D."/>
            <person name="Bentzer J."/>
            <person name="Ahren D."/>
            <person name="Johansson T."/>
            <person name="Persson P."/>
            <person name="Tunlid A."/>
        </authorList>
    </citation>
    <scope>NUCLEOTIDE SEQUENCE [LARGE SCALE GENOMIC DNA]</scope>
    <source>
        <strain evidence="4 5">CBS 175.51</strain>
    </source>
</reference>
<organism evidence="4 5">
    <name type="scientific">Ephemerocybe angulata</name>
    <dbReference type="NCBI Taxonomy" id="980116"/>
    <lineage>
        <taxon>Eukaryota</taxon>
        <taxon>Fungi</taxon>
        <taxon>Dikarya</taxon>
        <taxon>Basidiomycota</taxon>
        <taxon>Agaricomycotina</taxon>
        <taxon>Agaricomycetes</taxon>
        <taxon>Agaricomycetidae</taxon>
        <taxon>Agaricales</taxon>
        <taxon>Agaricineae</taxon>
        <taxon>Psathyrellaceae</taxon>
        <taxon>Ephemerocybe</taxon>
    </lineage>
</organism>
<gene>
    <name evidence="4" type="ORF">D9611_012167</name>
</gene>
<evidence type="ECO:0000313" key="5">
    <source>
        <dbReference type="Proteomes" id="UP000541558"/>
    </source>
</evidence>
<protein>
    <recommendedName>
        <fullName evidence="3">NACHT domain-containing protein</fullName>
    </recommendedName>
</protein>
<feature type="region of interest" description="Disordered" evidence="2">
    <location>
        <begin position="42"/>
        <end position="63"/>
    </location>
</feature>
<dbReference type="InterPro" id="IPR056884">
    <property type="entry name" value="NPHP3-like_N"/>
</dbReference>
<evidence type="ECO:0000256" key="1">
    <source>
        <dbReference type="ARBA" id="ARBA00022737"/>
    </source>
</evidence>
<evidence type="ECO:0000313" key="4">
    <source>
        <dbReference type="EMBL" id="KAF5335537.1"/>
    </source>
</evidence>
<dbReference type="InterPro" id="IPR007111">
    <property type="entry name" value="NACHT_NTPase"/>
</dbReference>
<proteinExistence type="predicted"/>
<dbReference type="SUPFAM" id="SSF52540">
    <property type="entry name" value="P-loop containing nucleoside triphosphate hydrolases"/>
    <property type="match status" value="1"/>
</dbReference>
<evidence type="ECO:0000259" key="3">
    <source>
        <dbReference type="PROSITE" id="PS50837"/>
    </source>
</evidence>
<feature type="compositionally biased region" description="Basic and acidic residues" evidence="2">
    <location>
        <begin position="42"/>
        <end position="54"/>
    </location>
</feature>
<feature type="domain" description="NACHT" evidence="3">
    <location>
        <begin position="125"/>
        <end position="280"/>
    </location>
</feature>
<comment type="caution">
    <text evidence="4">The sequence shown here is derived from an EMBL/GenBank/DDBJ whole genome shotgun (WGS) entry which is preliminary data.</text>
</comment>
<dbReference type="PANTHER" id="PTHR10039">
    <property type="entry name" value="AMELOGENIN"/>
    <property type="match status" value="1"/>
</dbReference>
<dbReference type="Proteomes" id="UP000541558">
    <property type="component" value="Unassembled WGS sequence"/>
</dbReference>
<dbReference type="PANTHER" id="PTHR10039:SF14">
    <property type="entry name" value="NACHT DOMAIN-CONTAINING PROTEIN"/>
    <property type="match status" value="1"/>
</dbReference>
<keyword evidence="1" id="KW-0677">Repeat</keyword>
<dbReference type="Pfam" id="PF24883">
    <property type="entry name" value="NPHP3_N"/>
    <property type="match status" value="1"/>
</dbReference>
<dbReference type="AlphaFoldDB" id="A0A8H5C5D0"/>
<keyword evidence="5" id="KW-1185">Reference proteome</keyword>
<name>A0A8H5C5D0_9AGAR</name>
<sequence>MVLGFLTTVFKRERKRRPLLMLKEAISASSTVVLFSKHLQREMGQHRDDPDMNHPGRPPPSLSHTYSTYTRLFGIALKTLEVHSDPDSTWDSGARHAGRCYPGTRVKVLDEIQQVWQHETSLKRPILALMAPAGAGKSTIMQTLAERMARDTDSHPVVTFFLHSTPDGKENNSKRLAPTLALGMAKAFPDTRPYLIAAIERTPDIFGKPLGEQVEELIKKPMKRVLKEVPRIPGSDLGLIIILDGLDECDGKELANILNAILPLVAHPALHIRVAFSSRPEHDILEVLKDSFVCAKTVQIQLDETYLPSADIDLYVRGSLERIRAERMPDKPKEAWPLETDVAAIREVSSGHFIFASTALKYIDGHDPSRRLKEVLAWCAPTPRDDHVSGSQVRSDENPLQKLDSLYRSIIDRAANKLYPADINASRRLILFLSMVLGIQTTMVVEIKSMWVLEKFLKVDPGGIARRLEDLSSLVYMGSTAGYTAIEIRLYHKSFIDFLNDQSRCGDLFLVNPVMQELCILCTQHLLDPSRAILWSALVLNNGDCAVESYAFRFWGALLEAAAPFDEEMLQLLSELNLDTWKVVLNVLDTWEFFVFMQNVGNFLKRVLFNMLPNKAPLTDPRAITAFESFRYMMRDVTETCPTARDPDELGEQESEVQKHKWVKIDDEFSRGLVFPEGESEGLDLAAKWHSLEYTMNLMKEQSQRKPDRPLAQLGFILGHRYTGKTCLLRMACSYNNFDECLILLSATPNGRGITLSYFVQTAPATMTRSGEMRKRLHRRELCRFKDLKRLLQEHKSDLFQYFSGIMKAQRPDIERVPLLIFDDFHLLQDELQDEFIGYTAARLLEMQESWTTQGAFRIAISSRPTNIIIKQLWDINLPTAYYINLNTTHRATTTIEHLLYKRLVEHYPHPVDEGHPIPSPENLSHLAYLLTSTSRRWYHTSKLYHFTLIKNPSFWRDILDMDREAALRALDCLPAPSLPDWYTAYVRLHFSDKGRTIVPL</sequence>
<dbReference type="PROSITE" id="PS50837">
    <property type="entry name" value="NACHT"/>
    <property type="match status" value="1"/>
</dbReference>
<accession>A0A8H5C5D0</accession>
<dbReference type="EMBL" id="JAACJK010000061">
    <property type="protein sequence ID" value="KAF5335537.1"/>
    <property type="molecule type" value="Genomic_DNA"/>
</dbReference>